<dbReference type="EMBL" id="BSOT01000005">
    <property type="protein sequence ID" value="GLR71142.1"/>
    <property type="molecule type" value="Genomic_DNA"/>
</dbReference>
<proteinExistence type="predicted"/>
<evidence type="ECO:0000313" key="3">
    <source>
        <dbReference type="Proteomes" id="UP001156601"/>
    </source>
</evidence>
<reference evidence="2" key="1">
    <citation type="journal article" date="2014" name="Int. J. Syst. Evol. Microbiol.">
        <title>Complete genome sequence of Corynebacterium casei LMG S-19264T (=DSM 44701T), isolated from a smear-ripened cheese.</title>
        <authorList>
            <consortium name="US DOE Joint Genome Institute (JGI-PGF)"/>
            <person name="Walter F."/>
            <person name="Albersmeier A."/>
            <person name="Kalinowski J."/>
            <person name="Ruckert C."/>
        </authorList>
    </citation>
    <scope>NUCLEOTIDE SEQUENCE</scope>
    <source>
        <strain evidence="2">NBRC 110023</strain>
    </source>
</reference>
<feature type="domain" description="Chalcone isomerase" evidence="1">
    <location>
        <begin position="60"/>
        <end position="166"/>
    </location>
</feature>
<protein>
    <recommendedName>
        <fullName evidence="1">Chalcone isomerase domain-containing protein</fullName>
    </recommendedName>
</protein>
<dbReference type="Gene3D" id="3.50.70.10">
    <property type="match status" value="1"/>
</dbReference>
<comment type="caution">
    <text evidence="2">The sequence shown here is derived from an EMBL/GenBank/DDBJ whole genome shotgun (WGS) entry which is preliminary data.</text>
</comment>
<dbReference type="InterPro" id="IPR016087">
    <property type="entry name" value="Chalcone_isomerase"/>
</dbReference>
<dbReference type="InterPro" id="IPR016088">
    <property type="entry name" value="Chalcone_isomerase_3-sand"/>
</dbReference>
<evidence type="ECO:0000313" key="2">
    <source>
        <dbReference type="EMBL" id="GLR71142.1"/>
    </source>
</evidence>
<dbReference type="AlphaFoldDB" id="A0AA37SWZ9"/>
<sequence>MRYIFIVFILLFSQGADAKAYVKYIEAPQTVGKTRLEVLFWDIYDAELIAPSGDWSTEKPFALRLTYLRDFEGKDIASRSVDEMRELGMQDERKLAKWFQQMQRIFPDVKEGNSITGIYNESQHSVFYFDDEKVGVVEDPEFSKWFFDIWLSEQSSEPKMRKQLLGIK</sequence>
<dbReference type="RefSeq" id="WP_284217441.1">
    <property type="nucleotide sequence ID" value="NZ_BSOT01000005.1"/>
</dbReference>
<keyword evidence="3" id="KW-1185">Reference proteome</keyword>
<evidence type="ECO:0000259" key="1">
    <source>
        <dbReference type="Pfam" id="PF16036"/>
    </source>
</evidence>
<name>A0AA37SWZ9_9ALTE</name>
<organism evidence="2 3">
    <name type="scientific">Agaribacter marinus</name>
    <dbReference type="NCBI Taxonomy" id="1431249"/>
    <lineage>
        <taxon>Bacteria</taxon>
        <taxon>Pseudomonadati</taxon>
        <taxon>Pseudomonadota</taxon>
        <taxon>Gammaproteobacteria</taxon>
        <taxon>Alteromonadales</taxon>
        <taxon>Alteromonadaceae</taxon>
        <taxon>Agaribacter</taxon>
    </lineage>
</organism>
<accession>A0AA37SWZ9</accession>
<dbReference type="Pfam" id="PF16036">
    <property type="entry name" value="Chalcone_3"/>
    <property type="match status" value="1"/>
</dbReference>
<dbReference type="Proteomes" id="UP001156601">
    <property type="component" value="Unassembled WGS sequence"/>
</dbReference>
<gene>
    <name evidence="2" type="ORF">GCM10007852_20500</name>
</gene>
<reference evidence="2" key="2">
    <citation type="submission" date="2023-01" db="EMBL/GenBank/DDBJ databases">
        <title>Draft genome sequence of Agaribacter marinus strain NBRC 110023.</title>
        <authorList>
            <person name="Sun Q."/>
            <person name="Mori K."/>
        </authorList>
    </citation>
    <scope>NUCLEOTIDE SEQUENCE</scope>
    <source>
        <strain evidence="2">NBRC 110023</strain>
    </source>
</reference>